<gene>
    <name evidence="3" type="primary">nad4L</name>
</gene>
<sequence>MLMSVSVLMAVSLFKVLSSNKMTISLVALEFVGATVLVGLLMMHTSSPVIICMMLISMFVCESVVGLTLLCTPLIQGGPSPRELSVLLF</sequence>
<evidence type="ECO:0000256" key="2">
    <source>
        <dbReference type="SAM" id="SignalP"/>
    </source>
</evidence>
<feature type="chain" id="PRO_5001706135" evidence="2">
    <location>
        <begin position="19"/>
        <end position="89"/>
    </location>
</feature>
<proteinExistence type="predicted"/>
<keyword evidence="1" id="KW-1133">Transmembrane helix</keyword>
<dbReference type="EMBL" id="KJ648926">
    <property type="protein sequence ID" value="AID54845.1"/>
    <property type="molecule type" value="Genomic_DNA"/>
</dbReference>
<accession>A0A075ECN8</accession>
<dbReference type="AlphaFoldDB" id="A0A075ECN8"/>
<keyword evidence="2" id="KW-0732">Signal</keyword>
<geneLocation type="mitochondrion" evidence="3"/>
<keyword evidence="1" id="KW-0472">Membrane</keyword>
<reference evidence="3" key="1">
    <citation type="journal article" date="2014" name="BMC Genomics">
        <title>Fragmented mitochondrial genomes are present in both major clades of the blood-sucking lice (suborder Anoplura): evidence from two Hoplopleura rodent lice (family Hoplopleuridae).</title>
        <authorList>
            <person name="Dong W.G."/>
            <person name="Song S."/>
            <person name="Guo X.G."/>
            <person name="Jin D.C."/>
            <person name="Yang Q."/>
            <person name="Barker S.C."/>
            <person name="Shao R."/>
        </authorList>
    </citation>
    <scope>NUCLEOTIDE SEQUENCE</scope>
    <source>
        <strain evidence="3">Sample #249</strain>
    </source>
</reference>
<feature type="transmembrane region" description="Helical" evidence="1">
    <location>
        <begin position="22"/>
        <end position="42"/>
    </location>
</feature>
<feature type="transmembrane region" description="Helical" evidence="1">
    <location>
        <begin position="49"/>
        <end position="75"/>
    </location>
</feature>
<organism evidence="3">
    <name type="scientific">Hoplopleura akanezumi</name>
    <dbReference type="NCBI Taxonomy" id="1511645"/>
    <lineage>
        <taxon>Eukaryota</taxon>
        <taxon>Metazoa</taxon>
        <taxon>Ecdysozoa</taxon>
        <taxon>Arthropoda</taxon>
        <taxon>Hexapoda</taxon>
        <taxon>Insecta</taxon>
        <taxon>Pterygota</taxon>
        <taxon>Neoptera</taxon>
        <taxon>Paraneoptera</taxon>
        <taxon>Psocodea</taxon>
        <taxon>Troctomorpha</taxon>
        <taxon>Phthiraptera</taxon>
        <taxon>Anoplura</taxon>
        <taxon>Hoplopleuridae</taxon>
        <taxon>Hoplopleura</taxon>
    </lineage>
</organism>
<evidence type="ECO:0000256" key="1">
    <source>
        <dbReference type="SAM" id="Phobius"/>
    </source>
</evidence>
<protein>
    <submittedName>
        <fullName evidence="3">NADH dehydrogenase subunit 4L</fullName>
    </submittedName>
</protein>
<feature type="signal peptide" evidence="2">
    <location>
        <begin position="1"/>
        <end position="18"/>
    </location>
</feature>
<evidence type="ECO:0000313" key="3">
    <source>
        <dbReference type="EMBL" id="AID54845.1"/>
    </source>
</evidence>
<name>A0A075ECN8_9NEOP</name>
<keyword evidence="1" id="KW-0812">Transmembrane</keyword>
<keyword evidence="3" id="KW-0496">Mitochondrion</keyword>
<reference evidence="3" key="2">
    <citation type="submission" date="2014-03" db="EMBL/GenBank/DDBJ databases">
        <authorList>
            <person name="Dong W.-G."/>
            <person name="Song S."/>
            <person name="Guo X.-G."/>
            <person name="Jin D.-C."/>
            <person name="Yang Q."/>
            <person name="Barker S.C."/>
            <person name="Shao R."/>
        </authorList>
    </citation>
    <scope>NUCLEOTIDE SEQUENCE</scope>
    <source>
        <strain evidence="3">Sample #249</strain>
    </source>
</reference>